<reference evidence="3" key="1">
    <citation type="submission" date="2020-01" db="EMBL/GenBank/DDBJ databases">
        <title>'Steroidobacter agaridevorans' sp. nov., agar-degrading bacteria isolated from rhizosphere soils.</title>
        <authorList>
            <person name="Ikenaga M."/>
            <person name="Kataoka M."/>
            <person name="Murouchi A."/>
            <person name="Katsuragi S."/>
            <person name="Sakai M."/>
        </authorList>
    </citation>
    <scope>NUCLEOTIDE SEQUENCE [LARGE SCALE GENOMIC DNA]</scope>
    <source>
        <strain evidence="3">YU21-B</strain>
    </source>
</reference>
<accession>A0A829YAK9</accession>
<dbReference type="Proteomes" id="UP000445000">
    <property type="component" value="Unassembled WGS sequence"/>
</dbReference>
<dbReference type="InterPro" id="IPR013990">
    <property type="entry name" value="WHy-dom"/>
</dbReference>
<dbReference type="Pfam" id="PF03168">
    <property type="entry name" value="LEA_2"/>
    <property type="match status" value="1"/>
</dbReference>
<feature type="domain" description="Water stress and hypersensitive response" evidence="1">
    <location>
        <begin position="3"/>
        <end position="123"/>
    </location>
</feature>
<organism evidence="2 3">
    <name type="scientific">Steroidobacter agaridevorans</name>
    <dbReference type="NCBI Taxonomy" id="2695856"/>
    <lineage>
        <taxon>Bacteria</taxon>
        <taxon>Pseudomonadati</taxon>
        <taxon>Pseudomonadota</taxon>
        <taxon>Gammaproteobacteria</taxon>
        <taxon>Steroidobacterales</taxon>
        <taxon>Steroidobacteraceae</taxon>
        <taxon>Steroidobacter</taxon>
    </lineage>
</organism>
<dbReference type="SUPFAM" id="SSF117070">
    <property type="entry name" value="LEA14-like"/>
    <property type="match status" value="1"/>
</dbReference>
<evidence type="ECO:0000313" key="2">
    <source>
        <dbReference type="EMBL" id="GFE80384.1"/>
    </source>
</evidence>
<gene>
    <name evidence="2" type="ORF">GCM10011487_23840</name>
</gene>
<dbReference type="AlphaFoldDB" id="A0A829YAK9"/>
<dbReference type="Gene3D" id="2.60.40.1820">
    <property type="match status" value="1"/>
</dbReference>
<proteinExistence type="predicted"/>
<dbReference type="EMBL" id="BLJN01000002">
    <property type="protein sequence ID" value="GFE80384.1"/>
    <property type="molecule type" value="Genomic_DNA"/>
</dbReference>
<evidence type="ECO:0000313" key="3">
    <source>
        <dbReference type="Proteomes" id="UP000445000"/>
    </source>
</evidence>
<evidence type="ECO:0000259" key="1">
    <source>
        <dbReference type="SMART" id="SM00769"/>
    </source>
</evidence>
<dbReference type="GO" id="GO:0009269">
    <property type="term" value="P:response to desiccation"/>
    <property type="evidence" value="ECO:0007669"/>
    <property type="project" value="InterPro"/>
</dbReference>
<name>A0A829YAK9_9GAMM</name>
<comment type="caution">
    <text evidence="2">The sequence shown here is derived from an EMBL/GenBank/DDBJ whole genome shotgun (WGS) entry which is preliminary data.</text>
</comment>
<sequence length="133" mass="14238">MQVTVAGIEPLQGQGLELRMLVKLRVQNPNDTPVNYNGVAVEMNVQGKTFATGVSDADGNVPRFGDAIVTVPVTVSAFRMAGQAVEMIRRGGSGPIAYELKGKLNGSTFNSIRFRTQGEFDLPAPATDRDDRG</sequence>
<dbReference type="InterPro" id="IPR004864">
    <property type="entry name" value="LEA_2"/>
</dbReference>
<protein>
    <recommendedName>
        <fullName evidence="1">Water stress and hypersensitive response domain-containing protein</fullName>
    </recommendedName>
</protein>
<keyword evidence="3" id="KW-1185">Reference proteome</keyword>
<dbReference type="SMART" id="SM00769">
    <property type="entry name" value="WHy"/>
    <property type="match status" value="1"/>
</dbReference>